<comment type="caution">
    <text evidence="3">The sequence shown here is derived from an EMBL/GenBank/DDBJ whole genome shotgun (WGS) entry which is preliminary data.</text>
</comment>
<reference evidence="3 4" key="1">
    <citation type="submission" date="2023-04" db="EMBL/GenBank/DDBJ databases">
        <title>Genome of Basidiobolus ranarum AG-B5.</title>
        <authorList>
            <person name="Stajich J.E."/>
            <person name="Carter-House D."/>
            <person name="Gryganskyi A."/>
        </authorList>
    </citation>
    <scope>NUCLEOTIDE SEQUENCE [LARGE SCALE GENOMIC DNA]</scope>
    <source>
        <strain evidence="3 4">AG-B5</strain>
    </source>
</reference>
<protein>
    <submittedName>
        <fullName evidence="3">Uncharacterized protein</fullName>
    </submittedName>
</protein>
<name>A0ABR2VY73_9FUNG</name>
<dbReference type="Proteomes" id="UP001479436">
    <property type="component" value="Unassembled WGS sequence"/>
</dbReference>
<evidence type="ECO:0000313" key="3">
    <source>
        <dbReference type="EMBL" id="KAK9709805.1"/>
    </source>
</evidence>
<keyword evidence="2" id="KW-0812">Transmembrane</keyword>
<evidence type="ECO:0000256" key="1">
    <source>
        <dbReference type="SAM" id="MobiDB-lite"/>
    </source>
</evidence>
<gene>
    <name evidence="3" type="ORF">K7432_008788</name>
</gene>
<accession>A0ABR2VY73</accession>
<sequence length="126" mass="14555">MLTIIVLETAIIVYLTIAFLKIIYLQYKESPRAIYSLLLKDGLIFSLSICMFYFFITILKFAKIMGHADLFSIEWVVSSKLMTEQVWRSHLWRSERQSPGESTGAEDLERNQGIVSIDFDDPSLPK</sequence>
<feature type="transmembrane region" description="Helical" evidence="2">
    <location>
        <begin position="33"/>
        <end position="56"/>
    </location>
</feature>
<proteinExistence type="predicted"/>
<organism evidence="3 4">
    <name type="scientific">Basidiobolus ranarum</name>
    <dbReference type="NCBI Taxonomy" id="34480"/>
    <lineage>
        <taxon>Eukaryota</taxon>
        <taxon>Fungi</taxon>
        <taxon>Fungi incertae sedis</taxon>
        <taxon>Zoopagomycota</taxon>
        <taxon>Entomophthoromycotina</taxon>
        <taxon>Basidiobolomycetes</taxon>
        <taxon>Basidiobolales</taxon>
        <taxon>Basidiobolaceae</taxon>
        <taxon>Basidiobolus</taxon>
    </lineage>
</organism>
<evidence type="ECO:0000256" key="2">
    <source>
        <dbReference type="SAM" id="Phobius"/>
    </source>
</evidence>
<keyword evidence="4" id="KW-1185">Reference proteome</keyword>
<keyword evidence="2" id="KW-0472">Membrane</keyword>
<dbReference type="EMBL" id="JASJQH010007381">
    <property type="protein sequence ID" value="KAK9709805.1"/>
    <property type="molecule type" value="Genomic_DNA"/>
</dbReference>
<feature type="region of interest" description="Disordered" evidence="1">
    <location>
        <begin position="94"/>
        <end position="126"/>
    </location>
</feature>
<keyword evidence="2" id="KW-1133">Transmembrane helix</keyword>
<feature type="transmembrane region" description="Helical" evidence="2">
    <location>
        <begin position="5"/>
        <end position="27"/>
    </location>
</feature>
<evidence type="ECO:0000313" key="4">
    <source>
        <dbReference type="Proteomes" id="UP001479436"/>
    </source>
</evidence>